<feature type="domain" description="CP12" evidence="1">
    <location>
        <begin position="7"/>
        <end position="76"/>
    </location>
</feature>
<sequence>MVSAVDQEALSLAIEDAHSVCSLEGHTSPACAARWDIVEELQAALAHHRVQHPQVSSLDRFCEAHPEAQECRMYDV</sequence>
<evidence type="ECO:0000313" key="2">
    <source>
        <dbReference type="EMBL" id="MCM1981481.1"/>
    </source>
</evidence>
<proteinExistence type="predicted"/>
<dbReference type="Proteomes" id="UP000031561">
    <property type="component" value="Unassembled WGS sequence"/>
</dbReference>
<dbReference type="AlphaFoldDB" id="A0ABD4SYF5"/>
<comment type="caution">
    <text evidence="2">The sequence shown here is derived from an EMBL/GenBank/DDBJ whole genome shotgun (WGS) entry which is preliminary data.</text>
</comment>
<dbReference type="Pfam" id="PF02672">
    <property type="entry name" value="CP12"/>
    <property type="match status" value="1"/>
</dbReference>
<accession>A0ABD4SYF5</accession>
<dbReference type="InterPro" id="IPR039314">
    <property type="entry name" value="CP12-like"/>
</dbReference>
<dbReference type="EMBL" id="JTHE03000009">
    <property type="protein sequence ID" value="MCM1981481.1"/>
    <property type="molecule type" value="Genomic_DNA"/>
</dbReference>
<dbReference type="SMART" id="SM01093">
    <property type="entry name" value="CP12"/>
    <property type="match status" value="1"/>
</dbReference>
<name>A0ABD4SYF5_9CYAN</name>
<gene>
    <name evidence="2" type="ORF">QQ91_0001375</name>
</gene>
<dbReference type="InterPro" id="IPR003823">
    <property type="entry name" value="CP12_dom"/>
</dbReference>
<protein>
    <submittedName>
        <fullName evidence="2">Calvin cycle protein CP12</fullName>
    </submittedName>
</protein>
<evidence type="ECO:0000259" key="1">
    <source>
        <dbReference type="SMART" id="SM01093"/>
    </source>
</evidence>
<evidence type="ECO:0000313" key="3">
    <source>
        <dbReference type="Proteomes" id="UP000031561"/>
    </source>
</evidence>
<dbReference type="PANTHER" id="PTHR33921:SF15">
    <property type="entry name" value="CALVIN CYCLE PROTEIN CP12-2, CHLOROPLASTIC"/>
    <property type="match status" value="1"/>
</dbReference>
<reference evidence="2 3" key="1">
    <citation type="journal article" date="2015" name="Genome Announc.">
        <title>Draft Genome Sequence of Filamentous Marine Cyanobacterium Lyngbya confervoides Strain BDU141951.</title>
        <authorList>
            <person name="Chandrababunaidu M.M."/>
            <person name="Sen D."/>
            <person name="Tripathy S."/>
        </authorList>
    </citation>
    <scope>NUCLEOTIDE SEQUENCE [LARGE SCALE GENOMIC DNA]</scope>
    <source>
        <strain evidence="2 3">BDU141951</strain>
    </source>
</reference>
<dbReference type="RefSeq" id="WP_166279027.1">
    <property type="nucleotide sequence ID" value="NZ_JTHE03000009.1"/>
</dbReference>
<keyword evidence="3" id="KW-1185">Reference proteome</keyword>
<organism evidence="2 3">
    <name type="scientific">Lyngbya confervoides BDU141951</name>
    <dbReference type="NCBI Taxonomy" id="1574623"/>
    <lineage>
        <taxon>Bacteria</taxon>
        <taxon>Bacillati</taxon>
        <taxon>Cyanobacteriota</taxon>
        <taxon>Cyanophyceae</taxon>
        <taxon>Oscillatoriophycideae</taxon>
        <taxon>Oscillatoriales</taxon>
        <taxon>Microcoleaceae</taxon>
        <taxon>Lyngbya</taxon>
    </lineage>
</organism>
<dbReference type="PANTHER" id="PTHR33921">
    <property type="entry name" value="CALVIN CYCLE PROTEIN CP12-2, CHLOROPLASTIC"/>
    <property type="match status" value="1"/>
</dbReference>